<dbReference type="SUPFAM" id="SSF48317">
    <property type="entry name" value="Acid phosphatase/Vanadium-dependent haloperoxidase"/>
    <property type="match status" value="1"/>
</dbReference>
<dbReference type="EMBL" id="QLMJ01000026">
    <property type="protein sequence ID" value="RAK26638.1"/>
    <property type="molecule type" value="Genomic_DNA"/>
</dbReference>
<keyword evidence="1" id="KW-0732">Signal</keyword>
<dbReference type="Pfam" id="PF01569">
    <property type="entry name" value="PAP2"/>
    <property type="match status" value="1"/>
</dbReference>
<evidence type="ECO:0000313" key="3">
    <source>
        <dbReference type="EMBL" id="RAK26638.1"/>
    </source>
</evidence>
<accession>A0A327YYC0</accession>
<feature type="signal peptide" evidence="1">
    <location>
        <begin position="1"/>
        <end position="23"/>
    </location>
</feature>
<dbReference type="OrthoDB" id="103227at2"/>
<dbReference type="PANTHER" id="PTHR34599">
    <property type="entry name" value="PEROXIDASE-RELATED"/>
    <property type="match status" value="1"/>
</dbReference>
<evidence type="ECO:0000256" key="1">
    <source>
        <dbReference type="SAM" id="SignalP"/>
    </source>
</evidence>
<dbReference type="CDD" id="cd03398">
    <property type="entry name" value="PAP2_haloperoxidase"/>
    <property type="match status" value="1"/>
</dbReference>
<proteinExistence type="predicted"/>
<keyword evidence="4" id="KW-1185">Reference proteome</keyword>
<dbReference type="InterPro" id="IPR036938">
    <property type="entry name" value="PAP2/HPO_sf"/>
</dbReference>
<dbReference type="Gene3D" id="1.10.606.20">
    <property type="match status" value="1"/>
</dbReference>
<organism evidence="3 4">
    <name type="scientific">Actinoplanes lutulentus</name>
    <dbReference type="NCBI Taxonomy" id="1287878"/>
    <lineage>
        <taxon>Bacteria</taxon>
        <taxon>Bacillati</taxon>
        <taxon>Actinomycetota</taxon>
        <taxon>Actinomycetes</taxon>
        <taxon>Micromonosporales</taxon>
        <taxon>Micromonosporaceae</taxon>
        <taxon>Actinoplanes</taxon>
    </lineage>
</organism>
<gene>
    <name evidence="3" type="ORF">B0I29_12627</name>
</gene>
<sequence length="415" mass="44391">MARSLFVPVVVAALVLTPAPVEASGRAIPADAVITWNLHAEEAIWTVARQNPWVQGRSFSMVQGAVYDAVNSIAGKPYRPYLTAVPATGRESGGAAVAAAAYQVLTGIFPEQHDRIRAQYDTFLAGIPDGAAERGGIAIGERTAAAMLAERQGDGAFGVEEFPVGTLPGQWRPTPPTFANLGAWTADLKPFSIPSTSIYRTAGPPALGSAAYARDLNEVKEVGGVNSTVRTADQADAARWWHDRRMTQWEINRQLIVSQRLGGVQAARLLALVNMAVTDATSACFNEKRHWGFWRPVTAVRLADTDGNAATVADPEWTPLLVTPGSPDYTSGHACATGASMTALLLFFGRDRIGFSATSADTGSTRTYGAFSQALTELINARVWGGIHFRSADIQGARVGIEASTYVFTHEFRRS</sequence>
<dbReference type="RefSeq" id="WP_111654401.1">
    <property type="nucleotide sequence ID" value="NZ_JACHWI010000002.1"/>
</dbReference>
<dbReference type="PANTHER" id="PTHR34599:SF1">
    <property type="entry name" value="PHOSPHATIDIC ACID PHOSPHATASE TYPE 2_HALOPEROXIDASE DOMAIN-CONTAINING PROTEIN"/>
    <property type="match status" value="1"/>
</dbReference>
<name>A0A327YYC0_9ACTN</name>
<dbReference type="InterPro" id="IPR000326">
    <property type="entry name" value="PAP2/HPO"/>
</dbReference>
<dbReference type="Proteomes" id="UP000249341">
    <property type="component" value="Unassembled WGS sequence"/>
</dbReference>
<dbReference type="AlphaFoldDB" id="A0A327YYC0"/>
<protein>
    <submittedName>
        <fullName evidence="3">PAP2 superfamily protein</fullName>
    </submittedName>
</protein>
<dbReference type="InterPro" id="IPR052559">
    <property type="entry name" value="V-haloperoxidase"/>
</dbReference>
<feature type="domain" description="Phosphatidic acid phosphatase type 2/haloperoxidase" evidence="2">
    <location>
        <begin position="271"/>
        <end position="407"/>
    </location>
</feature>
<comment type="caution">
    <text evidence="3">The sequence shown here is derived from an EMBL/GenBank/DDBJ whole genome shotgun (WGS) entry which is preliminary data.</text>
</comment>
<reference evidence="3 4" key="1">
    <citation type="submission" date="2018-06" db="EMBL/GenBank/DDBJ databases">
        <title>Genomic Encyclopedia of Type Strains, Phase III (KMG-III): the genomes of soil and plant-associated and newly described type strains.</title>
        <authorList>
            <person name="Whitman W."/>
        </authorList>
    </citation>
    <scope>NUCLEOTIDE SEQUENCE [LARGE SCALE GENOMIC DNA]</scope>
    <source>
        <strain evidence="3 4">CGMCC 4.7090</strain>
    </source>
</reference>
<evidence type="ECO:0000259" key="2">
    <source>
        <dbReference type="Pfam" id="PF01569"/>
    </source>
</evidence>
<feature type="chain" id="PRO_5016271508" evidence="1">
    <location>
        <begin position="24"/>
        <end position="415"/>
    </location>
</feature>
<evidence type="ECO:0000313" key="4">
    <source>
        <dbReference type="Proteomes" id="UP000249341"/>
    </source>
</evidence>